<feature type="compositionally biased region" description="Polar residues" evidence="1">
    <location>
        <begin position="47"/>
        <end position="56"/>
    </location>
</feature>
<protein>
    <submittedName>
        <fullName evidence="2">Uncharacterized protein</fullName>
    </submittedName>
</protein>
<name>A0A9K3DEB7_9EUKA</name>
<reference evidence="2 3" key="1">
    <citation type="journal article" date="2018" name="PLoS ONE">
        <title>The draft genome of Kipferlia bialata reveals reductive genome evolution in fornicate parasites.</title>
        <authorList>
            <person name="Tanifuji G."/>
            <person name="Takabayashi S."/>
            <person name="Kume K."/>
            <person name="Takagi M."/>
            <person name="Nakayama T."/>
            <person name="Kamikawa R."/>
            <person name="Inagaki Y."/>
            <person name="Hashimoto T."/>
        </authorList>
    </citation>
    <scope>NUCLEOTIDE SEQUENCE [LARGE SCALE GENOMIC DNA]</scope>
    <source>
        <strain evidence="2">NY0173</strain>
    </source>
</reference>
<dbReference type="EMBL" id="BDIP01009694">
    <property type="protein sequence ID" value="GIQ92434.1"/>
    <property type="molecule type" value="Genomic_DNA"/>
</dbReference>
<proteinExistence type="predicted"/>
<evidence type="ECO:0000313" key="3">
    <source>
        <dbReference type="Proteomes" id="UP000265618"/>
    </source>
</evidence>
<feature type="compositionally biased region" description="Basic and acidic residues" evidence="1">
    <location>
        <begin position="22"/>
        <end position="45"/>
    </location>
</feature>
<feature type="non-terminal residue" evidence="2">
    <location>
        <position position="1"/>
    </location>
</feature>
<keyword evidence="3" id="KW-1185">Reference proteome</keyword>
<evidence type="ECO:0000313" key="2">
    <source>
        <dbReference type="EMBL" id="GIQ92434.1"/>
    </source>
</evidence>
<gene>
    <name evidence="2" type="ORF">KIPB_016201</name>
</gene>
<organism evidence="2 3">
    <name type="scientific">Kipferlia bialata</name>
    <dbReference type="NCBI Taxonomy" id="797122"/>
    <lineage>
        <taxon>Eukaryota</taxon>
        <taxon>Metamonada</taxon>
        <taxon>Carpediemonas-like organisms</taxon>
        <taxon>Kipferlia</taxon>
    </lineage>
</organism>
<accession>A0A9K3DEB7</accession>
<comment type="caution">
    <text evidence="2">The sequence shown here is derived from an EMBL/GenBank/DDBJ whole genome shotgun (WGS) entry which is preliminary data.</text>
</comment>
<evidence type="ECO:0000256" key="1">
    <source>
        <dbReference type="SAM" id="MobiDB-lite"/>
    </source>
</evidence>
<dbReference type="Proteomes" id="UP000265618">
    <property type="component" value="Unassembled WGS sequence"/>
</dbReference>
<dbReference type="AlphaFoldDB" id="A0A9K3DEB7"/>
<sequence length="94" mass="10357">MDTGLVLVKREPGLKRLARYIHTPEGEDAAVKEEGEAQGGRERDGTPSPSDVSSGHCTVVPVESESSALDTYIRSLQREVHALRERDREREGEA</sequence>
<feature type="region of interest" description="Disordered" evidence="1">
    <location>
        <begin position="20"/>
        <end position="57"/>
    </location>
</feature>